<dbReference type="InterPro" id="IPR008271">
    <property type="entry name" value="Ser/Thr_kinase_AS"/>
</dbReference>
<evidence type="ECO:0000259" key="3">
    <source>
        <dbReference type="PROSITE" id="PS50011"/>
    </source>
</evidence>
<keyword evidence="4" id="KW-1185">Reference proteome</keyword>
<dbReference type="SUPFAM" id="SSF56112">
    <property type="entry name" value="Protein kinase-like (PK-like)"/>
    <property type="match status" value="1"/>
</dbReference>
<dbReference type="RefSeq" id="XP_005104683.1">
    <property type="nucleotide sequence ID" value="XM_005104626.3"/>
</dbReference>
<feature type="domain" description="Protein kinase" evidence="3">
    <location>
        <begin position="25"/>
        <end position="266"/>
    </location>
</feature>
<proteinExistence type="predicted"/>
<dbReference type="PROSITE" id="PS00108">
    <property type="entry name" value="PROTEIN_KINASE_ST"/>
    <property type="match status" value="1"/>
</dbReference>
<accession>A0ABM0JYQ9</accession>
<organism evidence="4 5">
    <name type="scientific">Aplysia californica</name>
    <name type="common">California sea hare</name>
    <dbReference type="NCBI Taxonomy" id="6500"/>
    <lineage>
        <taxon>Eukaryota</taxon>
        <taxon>Metazoa</taxon>
        <taxon>Spiralia</taxon>
        <taxon>Lophotrochozoa</taxon>
        <taxon>Mollusca</taxon>
        <taxon>Gastropoda</taxon>
        <taxon>Heterobranchia</taxon>
        <taxon>Euthyneura</taxon>
        <taxon>Tectipleura</taxon>
        <taxon>Aplysiida</taxon>
        <taxon>Aplysioidea</taxon>
        <taxon>Aplysiidae</taxon>
        <taxon>Aplysia</taxon>
    </lineage>
</organism>
<keyword evidence="2" id="KW-0067">ATP-binding</keyword>
<dbReference type="CDD" id="cd00180">
    <property type="entry name" value="PKc"/>
    <property type="match status" value="1"/>
</dbReference>
<dbReference type="InterPro" id="IPR000719">
    <property type="entry name" value="Prot_kinase_dom"/>
</dbReference>
<dbReference type="Proteomes" id="UP000694888">
    <property type="component" value="Unplaced"/>
</dbReference>
<evidence type="ECO:0000313" key="4">
    <source>
        <dbReference type="Proteomes" id="UP000694888"/>
    </source>
</evidence>
<protein>
    <submittedName>
        <fullName evidence="5">Testis-specific serine/threonine-protein kinase 6-like</fullName>
    </submittedName>
</protein>
<dbReference type="PANTHER" id="PTHR24346">
    <property type="entry name" value="MAP/MICROTUBULE AFFINITY-REGULATING KINASE"/>
    <property type="match status" value="1"/>
</dbReference>
<evidence type="ECO:0000313" key="5">
    <source>
        <dbReference type="RefSeq" id="XP_005104683.1"/>
    </source>
</evidence>
<sequence>MSTMMNLHPEVYETYSVSATEALGLKEDKKVAKGGSCQVVVATDVNDPGKRKALKKLMFLDDECDYRKKRFYFCNEIRFLQNVQHPNIIQVDKALACPGEFVIAMEYHPIDLYGAMPCLTDAEITKYFTQVVDALLYLHDRHIVHGDVKLENVLIDMQGNAKLCDFGMAQLIPNKSSKLWGGTRAYNGPEYTRGQPVEDVFQLESFSLGVFLCALSLYIYPLKGLDYLELLRGAESVPDIHRVCAERLLCPSPAERASISEIHQLLNDHRQSESRPQLDVIDESPAPVVSVPKRRKRSHVKEEYRNLHSRGKALKLKTKSCVDSRTSLTPMFLTPNSCKHFVSS</sequence>
<dbReference type="InterPro" id="IPR011009">
    <property type="entry name" value="Kinase-like_dom_sf"/>
</dbReference>
<dbReference type="GeneID" id="101848374"/>
<keyword evidence="1" id="KW-0547">Nucleotide-binding</keyword>
<name>A0ABM0JYQ9_APLCA</name>
<dbReference type="SMART" id="SM00220">
    <property type="entry name" value="S_TKc"/>
    <property type="match status" value="1"/>
</dbReference>
<dbReference type="PROSITE" id="PS50011">
    <property type="entry name" value="PROTEIN_KINASE_DOM"/>
    <property type="match status" value="1"/>
</dbReference>
<reference evidence="5" key="1">
    <citation type="submission" date="2025-08" db="UniProtKB">
        <authorList>
            <consortium name="RefSeq"/>
        </authorList>
    </citation>
    <scope>IDENTIFICATION</scope>
</reference>
<gene>
    <name evidence="5" type="primary">LOC101848374</name>
</gene>
<evidence type="ECO:0000256" key="2">
    <source>
        <dbReference type="ARBA" id="ARBA00022840"/>
    </source>
</evidence>
<dbReference type="Gene3D" id="1.10.510.10">
    <property type="entry name" value="Transferase(Phosphotransferase) domain 1"/>
    <property type="match status" value="1"/>
</dbReference>
<dbReference type="Pfam" id="PF00069">
    <property type="entry name" value="Pkinase"/>
    <property type="match status" value="1"/>
</dbReference>
<dbReference type="PANTHER" id="PTHR24346:SF30">
    <property type="entry name" value="MATERNAL EMBRYONIC LEUCINE ZIPPER KINASE"/>
    <property type="match status" value="1"/>
</dbReference>
<evidence type="ECO:0000256" key="1">
    <source>
        <dbReference type="ARBA" id="ARBA00022741"/>
    </source>
</evidence>